<gene>
    <name evidence="1" type="ORF">BWR60_09590</name>
</gene>
<reference evidence="2" key="1">
    <citation type="submission" date="2017-05" db="EMBL/GenBank/DDBJ databases">
        <authorList>
            <person name="Macchi M."/>
            <person name="Festa S."/>
            <person name="Coppotelli B.M."/>
            <person name="Morelli I.S."/>
        </authorList>
    </citation>
    <scope>NUCLEOTIDE SEQUENCE [LARGE SCALE GENOMIC DNA]</scope>
    <source>
        <strain evidence="2">I</strain>
    </source>
</reference>
<keyword evidence="2" id="KW-1185">Reference proteome</keyword>
<dbReference type="Proteomes" id="UP000196655">
    <property type="component" value="Unassembled WGS sequence"/>
</dbReference>
<organism evidence="1 2">
    <name type="scientific">Inquilinus limosus</name>
    <dbReference type="NCBI Taxonomy" id="171674"/>
    <lineage>
        <taxon>Bacteria</taxon>
        <taxon>Pseudomonadati</taxon>
        <taxon>Pseudomonadota</taxon>
        <taxon>Alphaproteobacteria</taxon>
        <taxon>Rhodospirillales</taxon>
        <taxon>Rhodospirillaceae</taxon>
        <taxon>Inquilinus</taxon>
    </lineage>
</organism>
<dbReference type="EMBL" id="NHON01000013">
    <property type="protein sequence ID" value="OWJ67448.1"/>
    <property type="molecule type" value="Genomic_DNA"/>
</dbReference>
<sequence length="99" mass="10886">MAGTHWPADVLDCLATGSSQLWLGEKSALVTEILNYPRVKACVIWLAGGDLEEVVEIQRHIATGAKARGCTRLEVRGRPGWLRTERGIRAVGSYLVRDL</sequence>
<name>A0A211ZQ91_9PROT</name>
<evidence type="ECO:0000313" key="1">
    <source>
        <dbReference type="EMBL" id="OWJ67448.1"/>
    </source>
</evidence>
<comment type="caution">
    <text evidence="1">The sequence shown here is derived from an EMBL/GenBank/DDBJ whole genome shotgun (WGS) entry which is preliminary data.</text>
</comment>
<accession>A0A211ZQ91</accession>
<protein>
    <submittedName>
        <fullName evidence="1">Uncharacterized protein</fullName>
    </submittedName>
</protein>
<proteinExistence type="predicted"/>
<evidence type="ECO:0000313" key="2">
    <source>
        <dbReference type="Proteomes" id="UP000196655"/>
    </source>
</evidence>
<dbReference type="AlphaFoldDB" id="A0A211ZQ91"/>